<reference evidence="2 3" key="1">
    <citation type="submission" date="2016-10" db="EMBL/GenBank/DDBJ databases">
        <authorList>
            <person name="de Groot N.N."/>
        </authorList>
    </citation>
    <scope>NUCLEOTIDE SEQUENCE [LARGE SCALE GENOMIC DNA]</scope>
    <source>
        <strain evidence="2 3">Nl14</strain>
    </source>
</reference>
<sequence>MKMDFKLKTLAITAIMAASAPALAAIEGGVTGNGELLLNVRYCFPAESWPELRNPLARSFSATGFYLARVSELLFPQFRI</sequence>
<dbReference type="AlphaFoldDB" id="A0A1I7HT34"/>
<dbReference type="OrthoDB" id="8566323at2"/>
<feature type="chain" id="PRO_5010340529" evidence="1">
    <location>
        <begin position="25"/>
        <end position="80"/>
    </location>
</feature>
<dbReference type="RefSeq" id="WP_074975156.1">
    <property type="nucleotide sequence ID" value="NZ_FPBZ01000011.1"/>
</dbReference>
<feature type="signal peptide" evidence="1">
    <location>
        <begin position="1"/>
        <end position="24"/>
    </location>
</feature>
<evidence type="ECO:0000313" key="3">
    <source>
        <dbReference type="Proteomes" id="UP000182649"/>
    </source>
</evidence>
<evidence type="ECO:0000313" key="2">
    <source>
        <dbReference type="EMBL" id="SFU63729.1"/>
    </source>
</evidence>
<proteinExistence type="predicted"/>
<organism evidence="2 3">
    <name type="scientific">Nitrosospira multiformis</name>
    <dbReference type="NCBI Taxonomy" id="1231"/>
    <lineage>
        <taxon>Bacteria</taxon>
        <taxon>Pseudomonadati</taxon>
        <taxon>Pseudomonadota</taxon>
        <taxon>Betaproteobacteria</taxon>
        <taxon>Nitrosomonadales</taxon>
        <taxon>Nitrosomonadaceae</taxon>
        <taxon>Nitrosospira</taxon>
    </lineage>
</organism>
<dbReference type="Proteomes" id="UP000182649">
    <property type="component" value="Unassembled WGS sequence"/>
</dbReference>
<gene>
    <name evidence="2" type="ORF">SAMN05216417_11187</name>
</gene>
<evidence type="ECO:0000256" key="1">
    <source>
        <dbReference type="SAM" id="SignalP"/>
    </source>
</evidence>
<name>A0A1I7HT34_9PROT</name>
<protein>
    <submittedName>
        <fullName evidence="2">Uncharacterized protein</fullName>
    </submittedName>
</protein>
<keyword evidence="1" id="KW-0732">Signal</keyword>
<accession>A0A1I7HT34</accession>
<dbReference type="EMBL" id="FPBZ01000011">
    <property type="protein sequence ID" value="SFU63729.1"/>
    <property type="molecule type" value="Genomic_DNA"/>
</dbReference>